<reference evidence="2 3" key="1">
    <citation type="journal article" date="2018" name="Nat. Biotechnol.">
        <title>A standardized bacterial taxonomy based on genome phylogeny substantially revises the tree of life.</title>
        <authorList>
            <person name="Parks D.H."/>
            <person name="Chuvochina M."/>
            <person name="Waite D.W."/>
            <person name="Rinke C."/>
            <person name="Skarshewski A."/>
            <person name="Chaumeil P.A."/>
            <person name="Hugenholtz P."/>
        </authorList>
    </citation>
    <scope>NUCLEOTIDE SEQUENCE [LARGE SCALE GENOMIC DNA]</scope>
    <source>
        <strain evidence="2">UBA8739</strain>
    </source>
</reference>
<evidence type="ECO:0000313" key="2">
    <source>
        <dbReference type="EMBL" id="HAE48276.1"/>
    </source>
</evidence>
<feature type="domain" description="DUF6314" evidence="1">
    <location>
        <begin position="10"/>
        <end position="146"/>
    </location>
</feature>
<dbReference type="InterPro" id="IPR045632">
    <property type="entry name" value="DUF6314"/>
</dbReference>
<name>A0A3B9IKM4_9PROT</name>
<evidence type="ECO:0000313" key="3">
    <source>
        <dbReference type="Proteomes" id="UP000257706"/>
    </source>
</evidence>
<proteinExistence type="predicted"/>
<sequence>MEVAAAFAGLAGVWRLAREIPDQGRMSGEAVFTQGDDRSALHYRETGTLELPDGRRLDVFRAYTWRLLGDGRIAIDFADGATPGARFVTLDFAADDAGGLQAADSHLCGADLYEATIRLDLPQAFTTDIRVRGPRKDYRAITRCHRP</sequence>
<organism evidence="2 3">
    <name type="scientific">Tistrella mobilis</name>
    <dbReference type="NCBI Taxonomy" id="171437"/>
    <lineage>
        <taxon>Bacteria</taxon>
        <taxon>Pseudomonadati</taxon>
        <taxon>Pseudomonadota</taxon>
        <taxon>Alphaproteobacteria</taxon>
        <taxon>Geminicoccales</taxon>
        <taxon>Geminicoccaceae</taxon>
        <taxon>Tistrella</taxon>
    </lineage>
</organism>
<evidence type="ECO:0000259" key="1">
    <source>
        <dbReference type="Pfam" id="PF19834"/>
    </source>
</evidence>
<comment type="caution">
    <text evidence="2">The sequence shown here is derived from an EMBL/GenBank/DDBJ whole genome shotgun (WGS) entry which is preliminary data.</text>
</comment>
<dbReference type="AlphaFoldDB" id="A0A3B9IKM4"/>
<gene>
    <name evidence="2" type="ORF">DCK97_12730</name>
</gene>
<dbReference type="Proteomes" id="UP000257706">
    <property type="component" value="Unassembled WGS sequence"/>
</dbReference>
<dbReference type="Pfam" id="PF19834">
    <property type="entry name" value="DUF6314"/>
    <property type="match status" value="1"/>
</dbReference>
<dbReference type="EMBL" id="DMAI01000201">
    <property type="protein sequence ID" value="HAE48276.1"/>
    <property type="molecule type" value="Genomic_DNA"/>
</dbReference>
<accession>A0A3B9IKM4</accession>
<protein>
    <recommendedName>
        <fullName evidence="1">DUF6314 domain-containing protein</fullName>
    </recommendedName>
</protein>